<keyword evidence="3" id="KW-1185">Reference proteome</keyword>
<accession>A0A8H3YER2</accession>
<name>A0A8H3YER2_9TREE</name>
<dbReference type="Proteomes" id="UP000620104">
    <property type="component" value="Unassembled WGS sequence"/>
</dbReference>
<sequence>MYSPRYIVTEPVSPIPSKSRFPIIQTSPYNIPLSPPVPSRKAPNPPRKVPRSWTRNGTRKHMKMIEPECVGLWTVDEVPEEFADAEEPAEVEDQQTTCQMPRRPSPRLRELTSQVDQNQWRVPCSGKRAVGLGIQGFTGPEEVFDGLFWVAPQQSNGQIDSPTASEESFGTSESPSLDATTSPCEAVAPHQITPKPSWMLPPPLSITLHAPDRGLPEILQSPFTPTAQRRKPTPLAESPAREGILRSPSSWLPQAFQTPCVTSTNAPSISTCSSSSSSFEDAPPLTPPMTADIGSIAMQRSQGTGNSYGKPLEWAFERFLALAEGSDEDVGGDDEWYLPAPATPIRRLETQVPSAPKKAGPLSHRGAAIPRSCRALQDITGLASSAESLIGRRPSLPCEAVSIGASLNHRRASDGFSSEAPLVIDFVLDVPRGTGRIITPFEKQTAMGENRRGLPKRKALPTLWVERTE</sequence>
<protein>
    <submittedName>
        <fullName evidence="2">Uncharacterized protein</fullName>
    </submittedName>
</protein>
<feature type="region of interest" description="Disordered" evidence="1">
    <location>
        <begin position="27"/>
        <end position="54"/>
    </location>
</feature>
<comment type="caution">
    <text evidence="2">The sequence shown here is derived from an EMBL/GenBank/DDBJ whole genome shotgun (WGS) entry which is preliminary data.</text>
</comment>
<feature type="compositionally biased region" description="Pro residues" evidence="1">
    <location>
        <begin position="33"/>
        <end position="47"/>
    </location>
</feature>
<dbReference type="EMBL" id="BLZA01000019">
    <property type="protein sequence ID" value="GHJ86860.1"/>
    <property type="molecule type" value="Genomic_DNA"/>
</dbReference>
<feature type="region of interest" description="Disordered" evidence="1">
    <location>
        <begin position="86"/>
        <end position="108"/>
    </location>
</feature>
<evidence type="ECO:0000313" key="3">
    <source>
        <dbReference type="Proteomes" id="UP000620104"/>
    </source>
</evidence>
<feature type="region of interest" description="Disordered" evidence="1">
    <location>
        <begin position="154"/>
        <end position="182"/>
    </location>
</feature>
<evidence type="ECO:0000313" key="2">
    <source>
        <dbReference type="EMBL" id="GHJ86860.1"/>
    </source>
</evidence>
<organism evidence="2 3">
    <name type="scientific">Naganishia liquefaciens</name>
    <dbReference type="NCBI Taxonomy" id="104408"/>
    <lineage>
        <taxon>Eukaryota</taxon>
        <taxon>Fungi</taxon>
        <taxon>Dikarya</taxon>
        <taxon>Basidiomycota</taxon>
        <taxon>Agaricomycotina</taxon>
        <taxon>Tremellomycetes</taxon>
        <taxon>Filobasidiales</taxon>
        <taxon>Filobasidiaceae</taxon>
        <taxon>Naganishia</taxon>
    </lineage>
</organism>
<proteinExistence type="predicted"/>
<evidence type="ECO:0000256" key="1">
    <source>
        <dbReference type="SAM" id="MobiDB-lite"/>
    </source>
</evidence>
<dbReference type="AlphaFoldDB" id="A0A8H3YER2"/>
<gene>
    <name evidence="2" type="ORF">NliqN6_3262</name>
</gene>
<reference evidence="2" key="1">
    <citation type="submission" date="2020-07" db="EMBL/GenBank/DDBJ databases">
        <title>Draft Genome Sequence of a Deep-Sea Yeast, Naganishia (Cryptococcus) liquefaciens strain N6.</title>
        <authorList>
            <person name="Han Y.W."/>
            <person name="Kajitani R."/>
            <person name="Morimoto H."/>
            <person name="Parhat M."/>
            <person name="Tsubouchi H."/>
            <person name="Bakenova O."/>
            <person name="Ogata M."/>
            <person name="Argunhan B."/>
            <person name="Aoki R."/>
            <person name="Kajiwara S."/>
            <person name="Itoh T."/>
            <person name="Iwasaki H."/>
        </authorList>
    </citation>
    <scope>NUCLEOTIDE SEQUENCE</scope>
    <source>
        <strain evidence="2">N6</strain>
    </source>
</reference>